<reference evidence="2" key="2">
    <citation type="submission" date="2020-09" db="EMBL/GenBank/DDBJ databases">
        <authorList>
            <person name="Sun Q."/>
            <person name="Zhou Y."/>
        </authorList>
    </citation>
    <scope>NUCLEOTIDE SEQUENCE</scope>
    <source>
        <strain evidence="2">CGMCC 4.7312</strain>
    </source>
</reference>
<dbReference type="EMBL" id="BMNB01000032">
    <property type="protein sequence ID" value="GGM60083.1"/>
    <property type="molecule type" value="Genomic_DNA"/>
</dbReference>
<proteinExistence type="predicted"/>
<organism evidence="2 3">
    <name type="scientific">Micromonospora sonchi</name>
    <dbReference type="NCBI Taxonomy" id="1763543"/>
    <lineage>
        <taxon>Bacteria</taxon>
        <taxon>Bacillati</taxon>
        <taxon>Actinomycetota</taxon>
        <taxon>Actinomycetes</taxon>
        <taxon>Micromonosporales</taxon>
        <taxon>Micromonosporaceae</taxon>
        <taxon>Micromonospora</taxon>
    </lineage>
</organism>
<evidence type="ECO:0000313" key="2">
    <source>
        <dbReference type="EMBL" id="GGM60083.1"/>
    </source>
</evidence>
<sequence length="72" mass="7439">MGVAAGAAATAAVRAGPDPETRTCRATVIRRYTVWHGCELTSPAVTRTANRESTGVAESDLPTTVTHSSPIS</sequence>
<comment type="caution">
    <text evidence="2">The sequence shown here is derived from an EMBL/GenBank/DDBJ whole genome shotgun (WGS) entry which is preliminary data.</text>
</comment>
<gene>
    <name evidence="2" type="ORF">GCM10011608_51400</name>
</gene>
<evidence type="ECO:0000256" key="1">
    <source>
        <dbReference type="SAM" id="MobiDB-lite"/>
    </source>
</evidence>
<keyword evidence="3" id="KW-1185">Reference proteome</keyword>
<dbReference type="AlphaFoldDB" id="A0A917U6Y5"/>
<evidence type="ECO:0000313" key="3">
    <source>
        <dbReference type="Proteomes" id="UP000608890"/>
    </source>
</evidence>
<feature type="region of interest" description="Disordered" evidence="1">
    <location>
        <begin position="46"/>
        <end position="72"/>
    </location>
</feature>
<reference evidence="2" key="1">
    <citation type="journal article" date="2014" name="Int. J. Syst. Evol. Microbiol.">
        <title>Complete genome sequence of Corynebacterium casei LMG S-19264T (=DSM 44701T), isolated from a smear-ripened cheese.</title>
        <authorList>
            <consortium name="US DOE Joint Genome Institute (JGI-PGF)"/>
            <person name="Walter F."/>
            <person name="Albersmeier A."/>
            <person name="Kalinowski J."/>
            <person name="Ruckert C."/>
        </authorList>
    </citation>
    <scope>NUCLEOTIDE SEQUENCE</scope>
    <source>
        <strain evidence="2">CGMCC 4.7312</strain>
    </source>
</reference>
<protein>
    <submittedName>
        <fullName evidence="2">Uncharacterized protein</fullName>
    </submittedName>
</protein>
<accession>A0A917U6Y5</accession>
<feature type="compositionally biased region" description="Low complexity" evidence="1">
    <location>
        <begin position="1"/>
        <end position="16"/>
    </location>
</feature>
<name>A0A917U6Y5_9ACTN</name>
<dbReference type="Proteomes" id="UP000608890">
    <property type="component" value="Unassembled WGS sequence"/>
</dbReference>
<feature type="compositionally biased region" description="Polar residues" evidence="1">
    <location>
        <begin position="61"/>
        <end position="72"/>
    </location>
</feature>
<feature type="region of interest" description="Disordered" evidence="1">
    <location>
        <begin position="1"/>
        <end position="20"/>
    </location>
</feature>